<dbReference type="GO" id="GO:0016020">
    <property type="term" value="C:membrane"/>
    <property type="evidence" value="ECO:0007669"/>
    <property type="project" value="UniProtKB-SubCell"/>
</dbReference>
<evidence type="ECO:0000256" key="4">
    <source>
        <dbReference type="ARBA" id="ARBA00022516"/>
    </source>
</evidence>
<evidence type="ECO:0000256" key="9">
    <source>
        <dbReference type="ARBA" id="ARBA00023136"/>
    </source>
</evidence>
<reference evidence="13" key="1">
    <citation type="submission" date="2020-01" db="EMBL/GenBank/DDBJ databases">
        <title>Draft genome sequence of the Termite Coptotermes fromosanus.</title>
        <authorList>
            <person name="Itakura S."/>
            <person name="Yosikawa Y."/>
            <person name="Umezawa K."/>
        </authorList>
    </citation>
    <scope>NUCLEOTIDE SEQUENCE [LARGE SCALE GENOMIC DNA]</scope>
</reference>
<evidence type="ECO:0000256" key="8">
    <source>
        <dbReference type="ARBA" id="ARBA00023098"/>
    </source>
</evidence>
<dbReference type="Pfam" id="PF01370">
    <property type="entry name" value="Epimerase"/>
    <property type="match status" value="1"/>
</dbReference>
<dbReference type="EC" id="1.2.1.84" evidence="3"/>
<protein>
    <recommendedName>
        <fullName evidence="3">alcohol-forming fatty acyl-CoA reductase (NADPH)</fullName>
        <ecNumber evidence="3">1.2.1.84</ecNumber>
    </recommendedName>
</protein>
<evidence type="ECO:0000313" key="12">
    <source>
        <dbReference type="EMBL" id="GFG39378.1"/>
    </source>
</evidence>
<evidence type="ECO:0000313" key="13">
    <source>
        <dbReference type="Proteomes" id="UP000502823"/>
    </source>
</evidence>
<keyword evidence="7" id="KW-1133">Transmembrane helix</keyword>
<comment type="subcellular location">
    <subcellularLocation>
        <location evidence="1">Membrane</location>
        <topology evidence="1">Multi-pass membrane protein</topology>
    </subcellularLocation>
</comment>
<dbReference type="PANTHER" id="PTHR11011">
    <property type="entry name" value="MALE STERILITY PROTEIN 2-RELATED"/>
    <property type="match status" value="1"/>
</dbReference>
<dbReference type="InterPro" id="IPR008614">
    <property type="entry name" value="FIBP"/>
</dbReference>
<proteinExistence type="inferred from homology"/>
<evidence type="ECO:0000259" key="11">
    <source>
        <dbReference type="Pfam" id="PF01370"/>
    </source>
</evidence>
<dbReference type="CDD" id="cd05236">
    <property type="entry name" value="FAR-N_SDR_e"/>
    <property type="match status" value="1"/>
</dbReference>
<comment type="catalytic activity">
    <reaction evidence="10">
        <text>a long-chain fatty acyl-CoA + 2 NADPH + 2 H(+) = a long-chain primary fatty alcohol + 2 NADP(+) + CoA</text>
        <dbReference type="Rhea" id="RHEA:52716"/>
        <dbReference type="ChEBI" id="CHEBI:15378"/>
        <dbReference type="ChEBI" id="CHEBI:57287"/>
        <dbReference type="ChEBI" id="CHEBI:57783"/>
        <dbReference type="ChEBI" id="CHEBI:58349"/>
        <dbReference type="ChEBI" id="CHEBI:77396"/>
        <dbReference type="ChEBI" id="CHEBI:83139"/>
        <dbReference type="EC" id="1.2.1.84"/>
    </reaction>
</comment>
<keyword evidence="8" id="KW-0443">Lipid metabolism</keyword>
<dbReference type="Proteomes" id="UP000502823">
    <property type="component" value="Unassembled WGS sequence"/>
</dbReference>
<dbReference type="InterPro" id="IPR036291">
    <property type="entry name" value="NAD(P)-bd_dom_sf"/>
</dbReference>
<keyword evidence="9" id="KW-0472">Membrane</keyword>
<dbReference type="Gene3D" id="3.40.50.720">
    <property type="entry name" value="NAD(P)-binding Rossmann-like Domain"/>
    <property type="match status" value="1"/>
</dbReference>
<dbReference type="InParanoid" id="A0A6L2Q933"/>
<evidence type="ECO:0000256" key="6">
    <source>
        <dbReference type="ARBA" id="ARBA00022857"/>
    </source>
</evidence>
<comment type="similarity">
    <text evidence="2">Belongs to the fatty acyl-CoA reductase family.</text>
</comment>
<dbReference type="SUPFAM" id="SSF51735">
    <property type="entry name" value="NAD(P)-binding Rossmann-fold domains"/>
    <property type="match status" value="1"/>
</dbReference>
<evidence type="ECO:0000256" key="5">
    <source>
        <dbReference type="ARBA" id="ARBA00022692"/>
    </source>
</evidence>
<keyword evidence="4" id="KW-0444">Lipid biosynthesis</keyword>
<dbReference type="GO" id="GO:0080019">
    <property type="term" value="F:alcohol-forming very long-chain fatty acyl-CoA reductase activity"/>
    <property type="evidence" value="ECO:0007669"/>
    <property type="project" value="InterPro"/>
</dbReference>
<gene>
    <name evidence="12" type="ORF">Cfor_03225</name>
</gene>
<dbReference type="FunFam" id="3.40.50.720:FF:000143">
    <property type="entry name" value="Fatty acyl-CoA reductase"/>
    <property type="match status" value="1"/>
</dbReference>
<comment type="caution">
    <text evidence="12">The sequence shown here is derived from an EMBL/GenBank/DDBJ whole genome shotgun (WGS) entry which is preliminary data.</text>
</comment>
<accession>A0A6L2Q933</accession>
<dbReference type="GO" id="GO:0005777">
    <property type="term" value="C:peroxisome"/>
    <property type="evidence" value="ECO:0007669"/>
    <property type="project" value="TreeGrafter"/>
</dbReference>
<dbReference type="InterPro" id="IPR026055">
    <property type="entry name" value="FAR"/>
</dbReference>
<evidence type="ECO:0000256" key="1">
    <source>
        <dbReference type="ARBA" id="ARBA00004141"/>
    </source>
</evidence>
<dbReference type="OrthoDB" id="16955at2759"/>
<dbReference type="PANTHER" id="PTHR11011:SF24">
    <property type="entry name" value="FATTY ACYL-COA REDUCTASE"/>
    <property type="match status" value="1"/>
</dbReference>
<name>A0A6L2Q933_COPFO</name>
<organism evidence="12 13">
    <name type="scientific">Coptotermes formosanus</name>
    <name type="common">Formosan subterranean termite</name>
    <dbReference type="NCBI Taxonomy" id="36987"/>
    <lineage>
        <taxon>Eukaryota</taxon>
        <taxon>Metazoa</taxon>
        <taxon>Ecdysozoa</taxon>
        <taxon>Arthropoda</taxon>
        <taxon>Hexapoda</taxon>
        <taxon>Insecta</taxon>
        <taxon>Pterygota</taxon>
        <taxon>Neoptera</taxon>
        <taxon>Polyneoptera</taxon>
        <taxon>Dictyoptera</taxon>
        <taxon>Blattodea</taxon>
        <taxon>Blattoidea</taxon>
        <taxon>Termitoidae</taxon>
        <taxon>Rhinotermitidae</taxon>
        <taxon>Coptotermes</taxon>
    </lineage>
</organism>
<dbReference type="InterPro" id="IPR001509">
    <property type="entry name" value="Epimerase_deHydtase"/>
</dbReference>
<sequence>MSGVIEFFGGQNIFVTGASGFLGKVLLEMLLRSCPDVGKIFVLLRPKKGKEPSERVKNITSLPLFDIIRRENPEAVKKIVPLAGDCAQLGLGLSATDRQILEETVSIVIHAAATVRFDDPLKSAVLMNTRGTREIMMIVRNMKKLKVFVHVSTTYCNCDRPVVHEVVYPPHADWKEMISIAEHVDEHTLNVLTPKILCKLPNTYTFTKSLAEHVVKDLGEDLPVVIFRPSIVISTLSEPFPGWIDNFNGPVGLMIAGASEAVTALHQRGVTQQTGATLELVASDVLDHYRTYSLLERLLHNPPKLAEQLAFQIEPQTRRLLIEKYYEFDDAVIRELLGKKLSSRHRKDLDEVSEKTCVLLKSCRRQFDNVKRVFKVVEDMQGSVVQNIKNNFLLPEELARRYGAVVFIACIKFETSKKKLQYLTFPDFYHCAQSIMASWTYVDNGSPEYDDTELDREFLLDLRELRVLLDKEKEHKQ</sequence>
<dbReference type="AlphaFoldDB" id="A0A6L2Q933"/>
<evidence type="ECO:0000256" key="7">
    <source>
        <dbReference type="ARBA" id="ARBA00022989"/>
    </source>
</evidence>
<evidence type="ECO:0000256" key="10">
    <source>
        <dbReference type="ARBA" id="ARBA00052530"/>
    </source>
</evidence>
<feature type="domain" description="NAD-dependent epimerase/dehydratase" evidence="11">
    <location>
        <begin position="13"/>
        <end position="154"/>
    </location>
</feature>
<keyword evidence="5" id="KW-0812">Transmembrane</keyword>
<keyword evidence="13" id="KW-1185">Reference proteome</keyword>
<evidence type="ECO:0000256" key="2">
    <source>
        <dbReference type="ARBA" id="ARBA00005928"/>
    </source>
</evidence>
<dbReference type="GO" id="GO:0035336">
    <property type="term" value="P:long-chain fatty-acyl-CoA metabolic process"/>
    <property type="evidence" value="ECO:0007669"/>
    <property type="project" value="TreeGrafter"/>
</dbReference>
<dbReference type="GO" id="GO:0102965">
    <property type="term" value="F:alcohol-forming long-chain fatty acyl-CoA reductase activity"/>
    <property type="evidence" value="ECO:0007669"/>
    <property type="project" value="UniProtKB-EC"/>
</dbReference>
<dbReference type="EMBL" id="BLKM01000899">
    <property type="protein sequence ID" value="GFG39378.1"/>
    <property type="molecule type" value="Genomic_DNA"/>
</dbReference>
<evidence type="ECO:0000256" key="3">
    <source>
        <dbReference type="ARBA" id="ARBA00012868"/>
    </source>
</evidence>
<dbReference type="Pfam" id="PF05427">
    <property type="entry name" value="FIBP"/>
    <property type="match status" value="1"/>
</dbReference>
<keyword evidence="6" id="KW-0521">NADP</keyword>